<organism evidence="4 5">
    <name type="scientific">Latilactobacillus fuchuensis DSM 14340 = JCM 11249</name>
    <dbReference type="NCBI Taxonomy" id="1423747"/>
    <lineage>
        <taxon>Bacteria</taxon>
        <taxon>Bacillati</taxon>
        <taxon>Bacillota</taxon>
        <taxon>Bacilli</taxon>
        <taxon>Lactobacillales</taxon>
        <taxon>Lactobacillaceae</taxon>
        <taxon>Latilactobacillus</taxon>
    </lineage>
</organism>
<feature type="transmembrane region" description="Helical" evidence="2">
    <location>
        <begin position="135"/>
        <end position="154"/>
    </location>
</feature>
<feature type="transmembrane region" description="Helical" evidence="2">
    <location>
        <begin position="369"/>
        <end position="393"/>
    </location>
</feature>
<dbReference type="InterPro" id="IPR029044">
    <property type="entry name" value="Nucleotide-diphossugar_trans"/>
</dbReference>
<evidence type="ECO:0000256" key="2">
    <source>
        <dbReference type="SAM" id="Phobius"/>
    </source>
</evidence>
<dbReference type="STRING" id="1423747.FC69_GL001904"/>
<evidence type="ECO:0000313" key="5">
    <source>
        <dbReference type="Proteomes" id="UP000051264"/>
    </source>
</evidence>
<dbReference type="InterPro" id="IPR001173">
    <property type="entry name" value="Glyco_trans_2-like"/>
</dbReference>
<protein>
    <recommendedName>
        <fullName evidence="3">Glycosyltransferase 2-like domain-containing protein</fullName>
    </recommendedName>
</protein>
<dbReference type="AlphaFoldDB" id="A0A0R1RQN0"/>
<dbReference type="PANTHER" id="PTHR22916:SF3">
    <property type="entry name" value="UDP-GLCNAC:BETAGAL BETA-1,3-N-ACETYLGLUCOSAMINYLTRANSFERASE-LIKE PROTEIN 1"/>
    <property type="match status" value="1"/>
</dbReference>
<dbReference type="PATRIC" id="fig|1423747.3.peg.1934"/>
<keyword evidence="2" id="KW-0812">Transmembrane</keyword>
<feature type="transmembrane region" description="Helical" evidence="2">
    <location>
        <begin position="52"/>
        <end position="69"/>
    </location>
</feature>
<dbReference type="CDD" id="cd00761">
    <property type="entry name" value="Glyco_tranf_GTA_type"/>
    <property type="match status" value="1"/>
</dbReference>
<dbReference type="PANTHER" id="PTHR22916">
    <property type="entry name" value="GLYCOSYLTRANSFERASE"/>
    <property type="match status" value="1"/>
</dbReference>
<evidence type="ECO:0000259" key="3">
    <source>
        <dbReference type="Pfam" id="PF00535"/>
    </source>
</evidence>
<accession>A0A0R1RQN0</accession>
<feature type="transmembrane region" description="Helical" evidence="2">
    <location>
        <begin position="209"/>
        <end position="230"/>
    </location>
</feature>
<evidence type="ECO:0000313" key="4">
    <source>
        <dbReference type="EMBL" id="KRL59041.1"/>
    </source>
</evidence>
<sequence>MFLWANKNNKLRLFIGIYTGLLLLYFIVHHLNAMQFHSLVDGNFGYSITGELFYIIRMVLPLIVLVISYNVRFTDNELESIVSWLVALVSGSIVVTNLFKISLASYTNQRITGNIFNWFFDNRHGSYFQLASKGFFNFANSTAALEVLLLPLMFYYLVKHLNAKNIILCLLQVLAMFMLGTKVSTLGCIGLLVVITCMYLFFTFIKKDLVFKPLTLGVLFLFIILSGVIYPDSPAINRTNFDAQIQQERDGNQDKVKEREKKLEEKSKEDNTKKHKETPLIKYIRKHYGEYSINARFIEVSYPYYDDPNFWKEIMKWPIQDRTSFRKLEIAMLDRVKSINDNPKDDLLGITYTRMNNIFNVERDFISQYYSMGLIGVVLLVLPYILGVIYLMYEILRHFKTKFTFRNTAFLLGILGILGVSLYSGNVMDFLTETFILAFIEGQLLVRVKRQSTLTKRKFSLLMPTYNDQDTIIESLESIRRQKYTDWELIIVDDGSTDDTKLVINEYIRRYHLEKQIKYIYQNNSDQLNALSLGSQSVSGDFVYIIHSDDTFQNDRVLLRANQALSNDETDGLLANIKCVDSNGQKIQGQTTLDYLGNSRQVKMQTLWLGRNLYLDFAFWKTEVFTNQVRNNYLLWNTPNWLDFEDGYVKTLNLENANFDVINYRVYEDNYINSEVGNLNVLNGELRTLVSLLGQYRVPEYKLQYRIFRLFNKLKLLSIYWPIAIKKQTNKIKASEVIGFAIQKRVSDFNKQPYLKALVSYYQFTGERTLQLTIPEDLPIYKGADMRPFNQKMIDGQLETFYIELFEEMQQGFTKIQVTKENRKQWETICHFLNIEPYVELEMRD</sequence>
<dbReference type="GO" id="GO:0016758">
    <property type="term" value="F:hexosyltransferase activity"/>
    <property type="evidence" value="ECO:0007669"/>
    <property type="project" value="UniProtKB-ARBA"/>
</dbReference>
<name>A0A0R1RQN0_9LACO</name>
<keyword evidence="2" id="KW-1133">Transmembrane helix</keyword>
<feature type="domain" description="Glycosyltransferase 2-like" evidence="3">
    <location>
        <begin position="460"/>
        <end position="592"/>
    </location>
</feature>
<reference evidence="4 5" key="1">
    <citation type="journal article" date="2015" name="Genome Announc.">
        <title>Expanding the biotechnology potential of lactobacilli through comparative genomics of 213 strains and associated genera.</title>
        <authorList>
            <person name="Sun Z."/>
            <person name="Harris H.M."/>
            <person name="McCann A."/>
            <person name="Guo C."/>
            <person name="Argimon S."/>
            <person name="Zhang W."/>
            <person name="Yang X."/>
            <person name="Jeffery I.B."/>
            <person name="Cooney J.C."/>
            <person name="Kagawa T.F."/>
            <person name="Liu W."/>
            <person name="Song Y."/>
            <person name="Salvetti E."/>
            <person name="Wrobel A."/>
            <person name="Rasinkangas P."/>
            <person name="Parkhill J."/>
            <person name="Rea M.C."/>
            <person name="O'Sullivan O."/>
            <person name="Ritari J."/>
            <person name="Douillard F.P."/>
            <person name="Paul Ross R."/>
            <person name="Yang R."/>
            <person name="Briner A.E."/>
            <person name="Felis G.E."/>
            <person name="de Vos W.M."/>
            <person name="Barrangou R."/>
            <person name="Klaenhammer T.R."/>
            <person name="Caufield P.W."/>
            <person name="Cui Y."/>
            <person name="Zhang H."/>
            <person name="O'Toole P.W."/>
        </authorList>
    </citation>
    <scope>NUCLEOTIDE SEQUENCE [LARGE SCALE GENOMIC DNA]</scope>
    <source>
        <strain evidence="4 5">DSM 14340</strain>
    </source>
</reference>
<feature type="transmembrane region" description="Helical" evidence="2">
    <location>
        <begin position="184"/>
        <end position="202"/>
    </location>
</feature>
<dbReference type="Pfam" id="PF13425">
    <property type="entry name" value="O-antigen_lig"/>
    <property type="match status" value="1"/>
</dbReference>
<dbReference type="InterPro" id="IPR049504">
    <property type="entry name" value="O-antigen_lig"/>
</dbReference>
<dbReference type="Pfam" id="PF00535">
    <property type="entry name" value="Glycos_transf_2"/>
    <property type="match status" value="1"/>
</dbReference>
<dbReference type="Proteomes" id="UP000051264">
    <property type="component" value="Unassembled WGS sequence"/>
</dbReference>
<feature type="transmembrane region" description="Helical" evidence="2">
    <location>
        <begin position="161"/>
        <end position="178"/>
    </location>
</feature>
<feature type="transmembrane region" description="Helical" evidence="2">
    <location>
        <begin position="81"/>
        <end position="99"/>
    </location>
</feature>
<feature type="transmembrane region" description="Helical" evidence="2">
    <location>
        <begin position="405"/>
        <end position="424"/>
    </location>
</feature>
<feature type="region of interest" description="Disordered" evidence="1">
    <location>
        <begin position="247"/>
        <end position="274"/>
    </location>
</feature>
<dbReference type="eggNOG" id="COG1216">
    <property type="taxonomic scope" value="Bacteria"/>
</dbReference>
<dbReference type="Gene3D" id="3.90.550.10">
    <property type="entry name" value="Spore Coat Polysaccharide Biosynthesis Protein SpsA, Chain A"/>
    <property type="match status" value="1"/>
</dbReference>
<evidence type="ECO:0000256" key="1">
    <source>
        <dbReference type="SAM" id="MobiDB-lite"/>
    </source>
</evidence>
<comment type="caution">
    <text evidence="4">The sequence shown here is derived from an EMBL/GenBank/DDBJ whole genome shotgun (WGS) entry which is preliminary data.</text>
</comment>
<dbReference type="SUPFAM" id="SSF53448">
    <property type="entry name" value="Nucleotide-diphospho-sugar transferases"/>
    <property type="match status" value="1"/>
</dbReference>
<feature type="compositionally biased region" description="Basic and acidic residues" evidence="1">
    <location>
        <begin position="247"/>
        <end position="272"/>
    </location>
</feature>
<keyword evidence="2" id="KW-0472">Membrane</keyword>
<dbReference type="EMBL" id="AZEX01000056">
    <property type="protein sequence ID" value="KRL59041.1"/>
    <property type="molecule type" value="Genomic_DNA"/>
</dbReference>
<gene>
    <name evidence="4" type="ORF">FC69_GL001904</name>
</gene>
<proteinExistence type="predicted"/>
<feature type="transmembrane region" description="Helical" evidence="2">
    <location>
        <begin position="12"/>
        <end position="32"/>
    </location>
</feature>